<evidence type="ECO:0000313" key="2">
    <source>
        <dbReference type="Proteomes" id="UP001159405"/>
    </source>
</evidence>
<dbReference type="EMBL" id="CALNXK010000123">
    <property type="protein sequence ID" value="CAH3162576.1"/>
    <property type="molecule type" value="Genomic_DNA"/>
</dbReference>
<protein>
    <submittedName>
        <fullName evidence="1">Uncharacterized protein</fullName>
    </submittedName>
</protein>
<keyword evidence="2" id="KW-1185">Reference proteome</keyword>
<feature type="non-terminal residue" evidence="1">
    <location>
        <position position="65"/>
    </location>
</feature>
<name>A0ABN8QHN1_9CNID</name>
<reference evidence="1 2" key="1">
    <citation type="submission" date="2022-05" db="EMBL/GenBank/DDBJ databases">
        <authorList>
            <consortium name="Genoscope - CEA"/>
            <person name="William W."/>
        </authorList>
    </citation>
    <scope>NUCLEOTIDE SEQUENCE [LARGE SCALE GENOMIC DNA]</scope>
</reference>
<comment type="caution">
    <text evidence="1">The sequence shown here is derived from an EMBL/GenBank/DDBJ whole genome shotgun (WGS) entry which is preliminary data.</text>
</comment>
<accession>A0ABN8QHN1</accession>
<gene>
    <name evidence="1" type="ORF">PLOB_00005405</name>
</gene>
<evidence type="ECO:0000313" key="1">
    <source>
        <dbReference type="EMBL" id="CAH3162576.1"/>
    </source>
</evidence>
<organism evidence="1 2">
    <name type="scientific">Porites lobata</name>
    <dbReference type="NCBI Taxonomy" id="104759"/>
    <lineage>
        <taxon>Eukaryota</taxon>
        <taxon>Metazoa</taxon>
        <taxon>Cnidaria</taxon>
        <taxon>Anthozoa</taxon>
        <taxon>Hexacorallia</taxon>
        <taxon>Scleractinia</taxon>
        <taxon>Fungiina</taxon>
        <taxon>Poritidae</taxon>
        <taxon>Porites</taxon>
    </lineage>
</organism>
<dbReference type="Proteomes" id="UP001159405">
    <property type="component" value="Unassembled WGS sequence"/>
</dbReference>
<feature type="non-terminal residue" evidence="1">
    <location>
        <position position="1"/>
    </location>
</feature>
<sequence length="65" mass="7331">DVSPPSGERSPKGHNPWLEKFTIPNQVLATKNAGEFAKEKTQSPSDDEALAMWVYYHKRFKVLGT</sequence>
<proteinExistence type="predicted"/>